<dbReference type="InterPro" id="IPR027417">
    <property type="entry name" value="P-loop_NTPase"/>
</dbReference>
<dbReference type="Gene3D" id="3.40.50.300">
    <property type="entry name" value="P-loop containing nucleotide triphosphate hydrolases"/>
    <property type="match status" value="1"/>
</dbReference>
<reference evidence="1 2" key="1">
    <citation type="submission" date="2020-07" db="EMBL/GenBank/DDBJ databases">
        <title>Genomic Encyclopedia of Type Strains, Phase IV (KMG-V): Genome sequencing to study the core and pangenomes of soil and plant-associated prokaryotes.</title>
        <authorList>
            <person name="Whitman W."/>
        </authorList>
    </citation>
    <scope>NUCLEOTIDE SEQUENCE [LARGE SCALE GENOMIC DNA]</scope>
    <source>
        <strain evidence="1 2">X4EP2</strain>
    </source>
</reference>
<dbReference type="Proteomes" id="UP000589520">
    <property type="component" value="Unassembled WGS sequence"/>
</dbReference>
<organism evidence="1 2">
    <name type="scientific">Granulicella arctica</name>
    <dbReference type="NCBI Taxonomy" id="940613"/>
    <lineage>
        <taxon>Bacteria</taxon>
        <taxon>Pseudomonadati</taxon>
        <taxon>Acidobacteriota</taxon>
        <taxon>Terriglobia</taxon>
        <taxon>Terriglobales</taxon>
        <taxon>Acidobacteriaceae</taxon>
        <taxon>Granulicella</taxon>
    </lineage>
</organism>
<proteinExistence type="predicted"/>
<dbReference type="PANTHER" id="PTHR39206:SF1">
    <property type="entry name" value="SLL8004 PROTEIN"/>
    <property type="match status" value="1"/>
</dbReference>
<evidence type="ECO:0000313" key="2">
    <source>
        <dbReference type="Proteomes" id="UP000589520"/>
    </source>
</evidence>
<gene>
    <name evidence="1" type="ORF">HDF17_002118</name>
</gene>
<comment type="caution">
    <text evidence="1">The sequence shown here is derived from an EMBL/GenBank/DDBJ whole genome shotgun (WGS) entry which is preliminary data.</text>
</comment>
<dbReference type="PANTHER" id="PTHR39206">
    <property type="entry name" value="SLL8004 PROTEIN"/>
    <property type="match status" value="1"/>
</dbReference>
<accession>A0A7Y9TTA7</accession>
<protein>
    <submittedName>
        <fullName evidence="1">Putative ABC-type ATPase</fullName>
    </submittedName>
</protein>
<dbReference type="EMBL" id="JACCCW010000002">
    <property type="protein sequence ID" value="NYF79798.1"/>
    <property type="molecule type" value="Genomic_DNA"/>
</dbReference>
<sequence>MQRLDVESGSPIDAGRSVLARADGLLGAGQSFLIETTLSGNTYLKMMVRAKSLGYLVVLLYVGTNDVSINLERVQARVKMGGHDVPKEDQLRRYPRSLANLRKAFGLADEAVVYDNSGPKGHVEVAVKGPLGLRIVQPVPEWAGFLRS</sequence>
<name>A0A7Y9TTA7_9BACT</name>
<evidence type="ECO:0000313" key="1">
    <source>
        <dbReference type="EMBL" id="NYF79798.1"/>
    </source>
</evidence>
<dbReference type="AlphaFoldDB" id="A0A7Y9TTA7"/>
<keyword evidence="2" id="KW-1185">Reference proteome</keyword>